<organism evidence="1 2">
    <name type="scientific">Sediminitomix flava</name>
    <dbReference type="NCBI Taxonomy" id="379075"/>
    <lineage>
        <taxon>Bacteria</taxon>
        <taxon>Pseudomonadati</taxon>
        <taxon>Bacteroidota</taxon>
        <taxon>Cytophagia</taxon>
        <taxon>Cytophagales</taxon>
        <taxon>Flammeovirgaceae</taxon>
        <taxon>Sediminitomix</taxon>
    </lineage>
</organism>
<dbReference type="EMBL" id="QGDO01000007">
    <property type="protein sequence ID" value="PWJ38533.1"/>
    <property type="molecule type" value="Genomic_DNA"/>
</dbReference>
<protein>
    <submittedName>
        <fullName evidence="1">Uncharacterized protein</fullName>
    </submittedName>
</protein>
<dbReference type="AlphaFoldDB" id="A0A315Z4X9"/>
<reference evidence="1 2" key="1">
    <citation type="submission" date="2018-03" db="EMBL/GenBank/DDBJ databases">
        <title>Genomic Encyclopedia of Archaeal and Bacterial Type Strains, Phase II (KMG-II): from individual species to whole genera.</title>
        <authorList>
            <person name="Goeker M."/>
        </authorList>
    </citation>
    <scope>NUCLEOTIDE SEQUENCE [LARGE SCALE GENOMIC DNA]</scope>
    <source>
        <strain evidence="1 2">DSM 28229</strain>
    </source>
</reference>
<name>A0A315Z4X9_SEDFL</name>
<proteinExistence type="predicted"/>
<comment type="caution">
    <text evidence="1">The sequence shown here is derived from an EMBL/GenBank/DDBJ whole genome shotgun (WGS) entry which is preliminary data.</text>
</comment>
<keyword evidence="2" id="KW-1185">Reference proteome</keyword>
<evidence type="ECO:0000313" key="2">
    <source>
        <dbReference type="Proteomes" id="UP000245535"/>
    </source>
</evidence>
<dbReference type="Proteomes" id="UP000245535">
    <property type="component" value="Unassembled WGS sequence"/>
</dbReference>
<accession>A0A315Z4X9</accession>
<gene>
    <name evidence="1" type="ORF">BC781_107123</name>
</gene>
<sequence>MEITSRILKYFESLIHELASRTLLEGDDSDYMIND</sequence>
<evidence type="ECO:0000313" key="1">
    <source>
        <dbReference type="EMBL" id="PWJ38533.1"/>
    </source>
</evidence>